<proteinExistence type="predicted"/>
<sequence length="274" mass="29608">MTSMNELESELKKISDQISTTAKALRVIQKTAEEDAFALKKLRQKIEKAETEEEKAQIEEEKKKLESEIEAKQASTLTLTLVEAKNIASEITLTCSGDDYALSSTPVTIPSIDKSSAVLTLKAEGLTSADLDAEPLCAGEKQEEIALIRDGETAPEGFAVIKFEYTKGGDGEKKELIEKYNELGRQRDTVITSMRAVAQVSPSRAAAGGNGGGAVKAGFLNAKKKDQGPLAKISARWQAFSPWFWRLKNPVLFAVVVGGMAMFGDELAVPVPVV</sequence>
<organism evidence="2 3">
    <name type="scientific">Triparma verrucosa</name>
    <dbReference type="NCBI Taxonomy" id="1606542"/>
    <lineage>
        <taxon>Eukaryota</taxon>
        <taxon>Sar</taxon>
        <taxon>Stramenopiles</taxon>
        <taxon>Ochrophyta</taxon>
        <taxon>Bolidophyceae</taxon>
        <taxon>Parmales</taxon>
        <taxon>Triparmaceae</taxon>
        <taxon>Triparma</taxon>
    </lineage>
</organism>
<dbReference type="EMBL" id="BRXX01000443">
    <property type="protein sequence ID" value="GMI12335.1"/>
    <property type="molecule type" value="Genomic_DNA"/>
</dbReference>
<dbReference type="AlphaFoldDB" id="A0A9W7KV23"/>
<protein>
    <submittedName>
        <fullName evidence="2">Uncharacterized protein</fullName>
    </submittedName>
</protein>
<name>A0A9W7KV23_9STRA</name>
<reference evidence="3" key="1">
    <citation type="journal article" date="2023" name="Commun. Biol.">
        <title>Genome analysis of Parmales, the sister group of diatoms, reveals the evolutionary specialization of diatoms from phago-mixotrophs to photoautotrophs.</title>
        <authorList>
            <person name="Ban H."/>
            <person name="Sato S."/>
            <person name="Yoshikawa S."/>
            <person name="Yamada K."/>
            <person name="Nakamura Y."/>
            <person name="Ichinomiya M."/>
            <person name="Sato N."/>
            <person name="Blanc-Mathieu R."/>
            <person name="Endo H."/>
            <person name="Kuwata A."/>
            <person name="Ogata H."/>
        </authorList>
    </citation>
    <scope>NUCLEOTIDE SEQUENCE [LARGE SCALE GENOMIC DNA]</scope>
    <source>
        <strain evidence="3">NIES 3699</strain>
    </source>
</reference>
<accession>A0A9W7KV23</accession>
<evidence type="ECO:0000256" key="1">
    <source>
        <dbReference type="SAM" id="Coils"/>
    </source>
</evidence>
<keyword evidence="3" id="KW-1185">Reference proteome</keyword>
<feature type="coiled-coil region" evidence="1">
    <location>
        <begin position="4"/>
        <end position="75"/>
    </location>
</feature>
<dbReference type="Proteomes" id="UP001165160">
    <property type="component" value="Unassembled WGS sequence"/>
</dbReference>
<evidence type="ECO:0000313" key="2">
    <source>
        <dbReference type="EMBL" id="GMI12335.1"/>
    </source>
</evidence>
<keyword evidence="1" id="KW-0175">Coiled coil</keyword>
<comment type="caution">
    <text evidence="2">The sequence shown here is derived from an EMBL/GenBank/DDBJ whole genome shotgun (WGS) entry which is preliminary data.</text>
</comment>
<gene>
    <name evidence="2" type="ORF">TrVE_jg7508</name>
</gene>
<evidence type="ECO:0000313" key="3">
    <source>
        <dbReference type="Proteomes" id="UP001165160"/>
    </source>
</evidence>